<dbReference type="SUPFAM" id="SSF53335">
    <property type="entry name" value="S-adenosyl-L-methionine-dependent methyltransferases"/>
    <property type="match status" value="1"/>
</dbReference>
<dbReference type="AlphaFoldDB" id="A0A510UY14"/>
<sequence length="387" mass="40530">MPGIVGTEAARSRRTTRGHPMTIDLQTENDHGHAATELDLDRVVAFAGQIAQNHAIASNGVLTYLGDRLGLWRTLASVGPVTSAELAEHAGLAERYVREWVSAQAAAGYVTYDAATQRFTLPAEHAAVLADDDSPAALVGAFEITAAVWASVDRLAHAYTTGEGVGWHEHDDRLFSGVERFFRPLYAGSLVDAWIPAVDGLTARLTAGARVLDVGCGLGSATLLMAEAFPASTFLGVDNHGESVRRATAAAQRAGAADRVAFTEAAADEYDGGPYDVICMFDALHDMGDPLGALRHARAALSDDGILLVVEPAAADRLEDNLHPLGLSWYAASATMCVPGSLSQAGGAGLGAQAGAARLLELFALEGFGTARVAATTQFNLVIEARR</sequence>
<dbReference type="Gene3D" id="3.40.50.150">
    <property type="entry name" value="Vaccinia Virus protein VP39"/>
    <property type="match status" value="1"/>
</dbReference>
<organism evidence="2 3">
    <name type="scientific">Cellulomonas xylanilytica</name>
    <dbReference type="NCBI Taxonomy" id="233583"/>
    <lineage>
        <taxon>Bacteria</taxon>
        <taxon>Bacillati</taxon>
        <taxon>Actinomycetota</taxon>
        <taxon>Actinomycetes</taxon>
        <taxon>Micrococcales</taxon>
        <taxon>Cellulomonadaceae</taxon>
        <taxon>Cellulomonas</taxon>
    </lineage>
</organism>
<dbReference type="GO" id="GO:0008168">
    <property type="term" value="F:methyltransferase activity"/>
    <property type="evidence" value="ECO:0007669"/>
    <property type="project" value="UniProtKB-KW"/>
</dbReference>
<dbReference type="EMBL" id="BJUB01000001">
    <property type="protein sequence ID" value="GEK19572.1"/>
    <property type="molecule type" value="Genomic_DNA"/>
</dbReference>
<dbReference type="PANTHER" id="PTHR45128:SF2">
    <property type="entry name" value="METHYLTRANSFERASE DOMAIN-CONTAINING PROTEIN"/>
    <property type="match status" value="1"/>
</dbReference>
<comment type="caution">
    <text evidence="2">The sequence shown here is derived from an EMBL/GenBank/DDBJ whole genome shotgun (WGS) entry which is preliminary data.</text>
</comment>
<dbReference type="SUPFAM" id="SSF46785">
    <property type="entry name" value="Winged helix' DNA-binding domain"/>
    <property type="match status" value="1"/>
</dbReference>
<gene>
    <name evidence="2" type="ORF">CXY01_00920</name>
</gene>
<evidence type="ECO:0000259" key="1">
    <source>
        <dbReference type="Pfam" id="PF21320"/>
    </source>
</evidence>
<dbReference type="InterPro" id="IPR036388">
    <property type="entry name" value="WH-like_DNA-bd_sf"/>
</dbReference>
<dbReference type="Pfam" id="PF13489">
    <property type="entry name" value="Methyltransf_23"/>
    <property type="match status" value="1"/>
</dbReference>
<dbReference type="InterPro" id="IPR029063">
    <property type="entry name" value="SAM-dependent_MTases_sf"/>
</dbReference>
<dbReference type="PANTHER" id="PTHR45128">
    <property type="entry name" value="METHYLTRANSFERASE TYPE 11"/>
    <property type="match status" value="1"/>
</dbReference>
<keyword evidence="3" id="KW-1185">Reference proteome</keyword>
<evidence type="ECO:0000313" key="3">
    <source>
        <dbReference type="Proteomes" id="UP000321118"/>
    </source>
</evidence>
<reference evidence="2 3" key="1">
    <citation type="submission" date="2019-07" db="EMBL/GenBank/DDBJ databases">
        <title>Whole genome shotgun sequence of Cellulomonas xylanilytica NBRC 101102.</title>
        <authorList>
            <person name="Hosoyama A."/>
            <person name="Uohara A."/>
            <person name="Ohji S."/>
            <person name="Ichikawa N."/>
        </authorList>
    </citation>
    <scope>NUCLEOTIDE SEQUENCE [LARGE SCALE GENOMIC DNA]</scope>
    <source>
        <strain evidence="2 3">NBRC 101102</strain>
    </source>
</reference>
<dbReference type="Pfam" id="PF21320">
    <property type="entry name" value="WHD_Rv2258c"/>
    <property type="match status" value="1"/>
</dbReference>
<evidence type="ECO:0000313" key="2">
    <source>
        <dbReference type="EMBL" id="GEK19572.1"/>
    </source>
</evidence>
<feature type="domain" description="S-adenosylmethionine-dependent methyltransferase Rv2258c-like winged HTH" evidence="1">
    <location>
        <begin position="58"/>
        <end position="130"/>
    </location>
</feature>
<dbReference type="InterPro" id="IPR053173">
    <property type="entry name" value="SAM-binding_MTase"/>
</dbReference>
<keyword evidence="2" id="KW-0489">Methyltransferase</keyword>
<dbReference type="Gene3D" id="1.10.10.10">
    <property type="entry name" value="Winged helix-like DNA-binding domain superfamily/Winged helix DNA-binding domain"/>
    <property type="match status" value="1"/>
</dbReference>
<accession>A0A510UY14</accession>
<protein>
    <submittedName>
        <fullName evidence="2">SAM-dependent methyltransferase</fullName>
    </submittedName>
</protein>
<name>A0A510UY14_9CELL</name>
<dbReference type="Proteomes" id="UP000321118">
    <property type="component" value="Unassembled WGS sequence"/>
</dbReference>
<dbReference type="InterPro" id="IPR036390">
    <property type="entry name" value="WH_DNA-bd_sf"/>
</dbReference>
<dbReference type="GO" id="GO:0032259">
    <property type="term" value="P:methylation"/>
    <property type="evidence" value="ECO:0007669"/>
    <property type="project" value="UniProtKB-KW"/>
</dbReference>
<proteinExistence type="predicted"/>
<dbReference type="InterPro" id="IPR048711">
    <property type="entry name" value="WHD_Rv2258c"/>
</dbReference>
<dbReference type="CDD" id="cd02440">
    <property type="entry name" value="AdoMet_MTases"/>
    <property type="match status" value="1"/>
</dbReference>
<keyword evidence="2" id="KW-0808">Transferase</keyword>